<evidence type="ECO:0000313" key="3">
    <source>
        <dbReference type="Proteomes" id="UP001556367"/>
    </source>
</evidence>
<comment type="caution">
    <text evidence="2">The sequence shown here is derived from an EMBL/GenBank/DDBJ whole genome shotgun (WGS) entry which is preliminary data.</text>
</comment>
<feature type="region of interest" description="Disordered" evidence="1">
    <location>
        <begin position="1"/>
        <end position="26"/>
    </location>
</feature>
<keyword evidence="3" id="KW-1185">Reference proteome</keyword>
<protein>
    <submittedName>
        <fullName evidence="2">Uncharacterized protein</fullName>
    </submittedName>
</protein>
<feature type="compositionally biased region" description="Basic residues" evidence="1">
    <location>
        <begin position="1"/>
        <end position="10"/>
    </location>
</feature>
<accession>A0ABR3J0Z4</accession>
<evidence type="ECO:0000313" key="2">
    <source>
        <dbReference type="EMBL" id="KAL0949259.1"/>
    </source>
</evidence>
<name>A0ABR3J0Z4_9AGAR</name>
<dbReference type="Proteomes" id="UP001556367">
    <property type="component" value="Unassembled WGS sequence"/>
</dbReference>
<sequence length="109" mass="12285">MKATPRRSSRFRGDEVEGYHPNSSGHTLVPRANWYLSSIHNHGDHLPSGPRLTPVFLEATFYYADACIIVLLTTRRSLKFKTMVEHAMSDNKLVVPSFLARYPATLTPA</sequence>
<proteinExistence type="predicted"/>
<gene>
    <name evidence="2" type="ORF">HGRIS_009337</name>
</gene>
<organism evidence="2 3">
    <name type="scientific">Hohenbuehelia grisea</name>
    <dbReference type="NCBI Taxonomy" id="104357"/>
    <lineage>
        <taxon>Eukaryota</taxon>
        <taxon>Fungi</taxon>
        <taxon>Dikarya</taxon>
        <taxon>Basidiomycota</taxon>
        <taxon>Agaricomycotina</taxon>
        <taxon>Agaricomycetes</taxon>
        <taxon>Agaricomycetidae</taxon>
        <taxon>Agaricales</taxon>
        <taxon>Pleurotineae</taxon>
        <taxon>Pleurotaceae</taxon>
        <taxon>Hohenbuehelia</taxon>
    </lineage>
</organism>
<dbReference type="EMBL" id="JASNQZ010000012">
    <property type="protein sequence ID" value="KAL0949259.1"/>
    <property type="molecule type" value="Genomic_DNA"/>
</dbReference>
<evidence type="ECO:0000256" key="1">
    <source>
        <dbReference type="SAM" id="MobiDB-lite"/>
    </source>
</evidence>
<reference evidence="3" key="1">
    <citation type="submission" date="2024-06" db="EMBL/GenBank/DDBJ databases">
        <title>Multi-omics analyses provide insights into the biosynthesis of the anticancer antibiotic pleurotin in Hohenbuehelia grisea.</title>
        <authorList>
            <person name="Weaver J.A."/>
            <person name="Alberti F."/>
        </authorList>
    </citation>
    <scope>NUCLEOTIDE SEQUENCE [LARGE SCALE GENOMIC DNA]</scope>
    <source>
        <strain evidence="3">T-177</strain>
    </source>
</reference>